<organism evidence="1 2">
    <name type="scientific">Angustibacter aerolatus</name>
    <dbReference type="NCBI Taxonomy" id="1162965"/>
    <lineage>
        <taxon>Bacteria</taxon>
        <taxon>Bacillati</taxon>
        <taxon>Actinomycetota</taxon>
        <taxon>Actinomycetes</taxon>
        <taxon>Kineosporiales</taxon>
        <taxon>Kineosporiaceae</taxon>
    </lineage>
</organism>
<accession>A0ABQ6JFL5</accession>
<protein>
    <recommendedName>
        <fullName evidence="3">PIN domain-containing protein</fullName>
    </recommendedName>
</protein>
<dbReference type="EMBL" id="BSUZ01000001">
    <property type="protein sequence ID" value="GMA85939.1"/>
    <property type="molecule type" value="Genomic_DNA"/>
</dbReference>
<sequence length="107" mass="10937">MSPGPAAGWSGDARSVAALARLVVLDRVPPTVLRQVATVVRTAGVHEVAALPDVLTRTPADRALRAALVAAAAAGTGIVHDERVADWLDRVAATSVAMVAARTRPVA</sequence>
<reference evidence="2" key="1">
    <citation type="journal article" date="2019" name="Int. J. Syst. Evol. Microbiol.">
        <title>The Global Catalogue of Microorganisms (GCM) 10K type strain sequencing project: providing services to taxonomists for standard genome sequencing and annotation.</title>
        <authorList>
            <consortium name="The Broad Institute Genomics Platform"/>
            <consortium name="The Broad Institute Genome Sequencing Center for Infectious Disease"/>
            <person name="Wu L."/>
            <person name="Ma J."/>
        </authorList>
    </citation>
    <scope>NUCLEOTIDE SEQUENCE [LARGE SCALE GENOMIC DNA]</scope>
    <source>
        <strain evidence="2">NBRC 108730</strain>
    </source>
</reference>
<dbReference type="Proteomes" id="UP001157017">
    <property type="component" value="Unassembled WGS sequence"/>
</dbReference>
<gene>
    <name evidence="1" type="ORF">GCM10025868_11890</name>
</gene>
<comment type="caution">
    <text evidence="1">The sequence shown here is derived from an EMBL/GenBank/DDBJ whole genome shotgun (WGS) entry which is preliminary data.</text>
</comment>
<proteinExistence type="predicted"/>
<keyword evidence="2" id="KW-1185">Reference proteome</keyword>
<name>A0ABQ6JFL5_9ACTN</name>
<evidence type="ECO:0008006" key="3">
    <source>
        <dbReference type="Google" id="ProtNLM"/>
    </source>
</evidence>
<evidence type="ECO:0000313" key="1">
    <source>
        <dbReference type="EMBL" id="GMA85939.1"/>
    </source>
</evidence>
<evidence type="ECO:0000313" key="2">
    <source>
        <dbReference type="Proteomes" id="UP001157017"/>
    </source>
</evidence>